<dbReference type="CDD" id="cd05123">
    <property type="entry name" value="STKc_AGC"/>
    <property type="match status" value="1"/>
</dbReference>
<keyword evidence="4 7" id="KW-0547">Nucleotide-binding</keyword>
<evidence type="ECO:0000256" key="5">
    <source>
        <dbReference type="ARBA" id="ARBA00022777"/>
    </source>
</evidence>
<gene>
    <name evidence="9" type="ORF">DdX_18991</name>
</gene>
<dbReference type="Gene3D" id="1.10.510.10">
    <property type="entry name" value="Transferase(Phosphotransferase) domain 1"/>
    <property type="match status" value="1"/>
</dbReference>
<dbReference type="InterPro" id="IPR045270">
    <property type="entry name" value="STKc_AGC"/>
</dbReference>
<dbReference type="InterPro" id="IPR011009">
    <property type="entry name" value="Kinase-like_dom_sf"/>
</dbReference>
<keyword evidence="10" id="KW-1185">Reference proteome</keyword>
<name>A0AAD4MNY3_9BILA</name>
<dbReference type="PROSITE" id="PS50011">
    <property type="entry name" value="PROTEIN_KINASE_DOM"/>
    <property type="match status" value="1"/>
</dbReference>
<evidence type="ECO:0000313" key="9">
    <source>
        <dbReference type="EMBL" id="KAI1696545.1"/>
    </source>
</evidence>
<comment type="cofactor">
    <cofactor evidence="1">
        <name>Mg(2+)</name>
        <dbReference type="ChEBI" id="CHEBI:18420"/>
    </cofactor>
</comment>
<dbReference type="EMBL" id="JAKKPZ010000322">
    <property type="protein sequence ID" value="KAI1696545.1"/>
    <property type="molecule type" value="Genomic_DNA"/>
</dbReference>
<evidence type="ECO:0000259" key="8">
    <source>
        <dbReference type="PROSITE" id="PS50011"/>
    </source>
</evidence>
<accession>A0AAD4MNY3</accession>
<keyword evidence="5 9" id="KW-0418">Kinase</keyword>
<sequence length="352" mass="40617">MYEQIGDGGFGTVWKAKSRTDKKMYAIKKILIGTTSTVMEIRNEIELQRKLESKFVVQLYNVFKDSSAYYLQLELAEGGDLFDLITSVKRPFSEDTARFYAAEILCALEYIHGKDIIFRDLKPENILLTKSGHIKIADFGSAMETHSKVIATSYSGSQEYKPPEVVLGKPYNKNVDSWSLGLIIYIMLTKYHPFYEKNPFYANNTFRISENIIKAKIIYDRKYFTMDAEDLLKHLLDRNPVTRYNISQTKNHKWFIAENKTNWPKVENQEVWEKVTGYQLSFIPYINKKVVLGSMDTLCCALFYSWILLRRFHTKNESGNTNGGTNGVVFVTSIASSVTQTNLQLKNKRKTI</sequence>
<dbReference type="GO" id="GO:0005952">
    <property type="term" value="C:cAMP-dependent protein kinase complex"/>
    <property type="evidence" value="ECO:0007669"/>
    <property type="project" value="TreeGrafter"/>
</dbReference>
<dbReference type="InterPro" id="IPR017441">
    <property type="entry name" value="Protein_kinase_ATP_BS"/>
</dbReference>
<dbReference type="SMART" id="SM00220">
    <property type="entry name" value="S_TKc"/>
    <property type="match status" value="1"/>
</dbReference>
<keyword evidence="6 7" id="KW-0067">ATP-binding</keyword>
<evidence type="ECO:0000313" key="10">
    <source>
        <dbReference type="Proteomes" id="UP001201812"/>
    </source>
</evidence>
<keyword evidence="2" id="KW-0723">Serine/threonine-protein kinase</keyword>
<evidence type="ECO:0000256" key="1">
    <source>
        <dbReference type="ARBA" id="ARBA00001946"/>
    </source>
</evidence>
<reference evidence="9" key="1">
    <citation type="submission" date="2022-01" db="EMBL/GenBank/DDBJ databases">
        <title>Genome Sequence Resource for Two Populations of Ditylenchus destructor, the Migratory Endoparasitic Phytonematode.</title>
        <authorList>
            <person name="Zhang H."/>
            <person name="Lin R."/>
            <person name="Xie B."/>
        </authorList>
    </citation>
    <scope>NUCLEOTIDE SEQUENCE</scope>
    <source>
        <strain evidence="9">BazhouSP</strain>
    </source>
</reference>
<dbReference type="FunFam" id="1.10.510.10:FF:000571">
    <property type="entry name" value="Maternal embryonic leucine zipper kinase"/>
    <property type="match status" value="1"/>
</dbReference>
<protein>
    <submittedName>
        <fullName evidence="9">Protein kinase domain-containing protein</fullName>
    </submittedName>
</protein>
<dbReference type="GO" id="GO:0004691">
    <property type="term" value="F:cAMP-dependent protein kinase activity"/>
    <property type="evidence" value="ECO:0007669"/>
    <property type="project" value="TreeGrafter"/>
</dbReference>
<comment type="caution">
    <text evidence="9">The sequence shown here is derived from an EMBL/GenBank/DDBJ whole genome shotgun (WGS) entry which is preliminary data.</text>
</comment>
<dbReference type="PROSITE" id="PS00107">
    <property type="entry name" value="PROTEIN_KINASE_ATP"/>
    <property type="match status" value="1"/>
</dbReference>
<dbReference type="PANTHER" id="PTHR24353:SF37">
    <property type="entry name" value="CAMP-DEPENDENT PROTEIN KINASE CATALYTIC SUBUNIT PRKX"/>
    <property type="match status" value="1"/>
</dbReference>
<organism evidence="9 10">
    <name type="scientific">Ditylenchus destructor</name>
    <dbReference type="NCBI Taxonomy" id="166010"/>
    <lineage>
        <taxon>Eukaryota</taxon>
        <taxon>Metazoa</taxon>
        <taxon>Ecdysozoa</taxon>
        <taxon>Nematoda</taxon>
        <taxon>Chromadorea</taxon>
        <taxon>Rhabditida</taxon>
        <taxon>Tylenchina</taxon>
        <taxon>Tylenchomorpha</taxon>
        <taxon>Sphaerularioidea</taxon>
        <taxon>Anguinidae</taxon>
        <taxon>Anguininae</taxon>
        <taxon>Ditylenchus</taxon>
    </lineage>
</organism>
<dbReference type="SUPFAM" id="SSF56112">
    <property type="entry name" value="Protein kinase-like (PK-like)"/>
    <property type="match status" value="1"/>
</dbReference>
<feature type="binding site" evidence="7">
    <location>
        <position position="29"/>
    </location>
    <ligand>
        <name>ATP</name>
        <dbReference type="ChEBI" id="CHEBI:30616"/>
    </ligand>
</feature>
<dbReference type="GO" id="GO:0005524">
    <property type="term" value="F:ATP binding"/>
    <property type="evidence" value="ECO:0007669"/>
    <property type="project" value="UniProtKB-UniRule"/>
</dbReference>
<dbReference type="Pfam" id="PF00069">
    <property type="entry name" value="Pkinase"/>
    <property type="match status" value="1"/>
</dbReference>
<dbReference type="PANTHER" id="PTHR24353">
    <property type="entry name" value="CYCLIC NUCLEOTIDE-DEPENDENT PROTEIN KINASE"/>
    <property type="match status" value="1"/>
</dbReference>
<dbReference type="AlphaFoldDB" id="A0AAD4MNY3"/>
<dbReference type="InterPro" id="IPR000719">
    <property type="entry name" value="Prot_kinase_dom"/>
</dbReference>
<evidence type="ECO:0000256" key="7">
    <source>
        <dbReference type="PROSITE-ProRule" id="PRU10141"/>
    </source>
</evidence>
<evidence type="ECO:0000256" key="4">
    <source>
        <dbReference type="ARBA" id="ARBA00022741"/>
    </source>
</evidence>
<evidence type="ECO:0000256" key="2">
    <source>
        <dbReference type="ARBA" id="ARBA00022527"/>
    </source>
</evidence>
<evidence type="ECO:0000256" key="3">
    <source>
        <dbReference type="ARBA" id="ARBA00022679"/>
    </source>
</evidence>
<feature type="domain" description="Protein kinase" evidence="8">
    <location>
        <begin position="1"/>
        <end position="255"/>
    </location>
</feature>
<dbReference type="Proteomes" id="UP001201812">
    <property type="component" value="Unassembled WGS sequence"/>
</dbReference>
<keyword evidence="3" id="KW-0808">Transferase</keyword>
<proteinExistence type="predicted"/>
<evidence type="ECO:0000256" key="6">
    <source>
        <dbReference type="ARBA" id="ARBA00022840"/>
    </source>
</evidence>